<evidence type="ECO:0000313" key="1">
    <source>
        <dbReference type="EMBL" id="PZO80434.1"/>
    </source>
</evidence>
<comment type="caution">
    <text evidence="1">The sequence shown here is derived from an EMBL/GenBank/DDBJ whole genome shotgun (WGS) entry which is preliminary data.</text>
</comment>
<proteinExistence type="predicted"/>
<accession>A0A2W4ZDN4</accession>
<reference evidence="1 2" key="1">
    <citation type="submission" date="2017-08" db="EMBL/GenBank/DDBJ databases">
        <title>Infants hospitalized years apart are colonized by the same room-sourced microbial strains.</title>
        <authorList>
            <person name="Brooks B."/>
            <person name="Olm M.R."/>
            <person name="Firek B.A."/>
            <person name="Baker R."/>
            <person name="Thomas B.C."/>
            <person name="Morowitz M.J."/>
            <person name="Banfield J.F."/>
        </authorList>
    </citation>
    <scope>NUCLEOTIDE SEQUENCE [LARGE SCALE GENOMIC DNA]</scope>
    <source>
        <strain evidence="1">S2_018_000_R3_110</strain>
    </source>
</reference>
<dbReference type="InterPro" id="IPR032609">
    <property type="entry name" value="DUF4893"/>
</dbReference>
<evidence type="ECO:0000313" key="2">
    <source>
        <dbReference type="Proteomes" id="UP000248614"/>
    </source>
</evidence>
<dbReference type="EMBL" id="QFNF01000003">
    <property type="protein sequence ID" value="PZO80434.1"/>
    <property type="molecule type" value="Genomic_DNA"/>
</dbReference>
<dbReference type="AlphaFoldDB" id="A0A2W4ZDN4"/>
<dbReference type="Proteomes" id="UP000248614">
    <property type="component" value="Unassembled WGS sequence"/>
</dbReference>
<protein>
    <submittedName>
        <fullName evidence="1">DUF4893 domain-containing protein</fullName>
    </submittedName>
</protein>
<dbReference type="Pfam" id="PF16233">
    <property type="entry name" value="DUF4893"/>
    <property type="match status" value="1"/>
</dbReference>
<name>A0A2W4ZDN4_9SPHN</name>
<gene>
    <name evidence="1" type="ORF">DI632_02275</name>
</gene>
<sequence length="207" mass="22419">MAGVLLGLLTGGCGGGAAVASSGTAATTRPGGDDWRRVATPADRDRLRRWRDAWMTALPRARAADPAAIAAQGALFVPDAALMESAPPAGRYRCRVFKLGGAGSAMRDFTAYPAFDCVIRDEGSVRSFYKETGSQRPVGLLFPDGDRTIFLGTLLLGEERAALQYGQDRDRDMAGMLERVGERRWRLVLPYPRFESLLDVIELVPAE</sequence>
<organism evidence="1 2">
    <name type="scientific">Sphingomonas hengshuiensis</name>
    <dbReference type="NCBI Taxonomy" id="1609977"/>
    <lineage>
        <taxon>Bacteria</taxon>
        <taxon>Pseudomonadati</taxon>
        <taxon>Pseudomonadota</taxon>
        <taxon>Alphaproteobacteria</taxon>
        <taxon>Sphingomonadales</taxon>
        <taxon>Sphingomonadaceae</taxon>
        <taxon>Sphingomonas</taxon>
    </lineage>
</organism>